<sequence length="58" mass="6776">MKSRKQVKHNALVKSVVDQAKNRFQPPIPLIKRCIENLIEKGYMERCPSDPDQYSYLA</sequence>
<comment type="caution">
    <text evidence="2">The sequence shown here is derived from an EMBL/GenBank/DDBJ whole genome shotgun (WGS) entry which is preliminary data.</text>
</comment>
<dbReference type="InterPro" id="IPR019559">
    <property type="entry name" value="Cullin_neddylation_domain"/>
</dbReference>
<feature type="domain" description="Cullin neddylation" evidence="1">
    <location>
        <begin position="1"/>
        <end position="52"/>
    </location>
</feature>
<proteinExistence type="predicted"/>
<gene>
    <name evidence="2" type="ORF">PXEA_LOCUS37076</name>
</gene>
<keyword evidence="3" id="KW-1185">Reference proteome</keyword>
<dbReference type="GO" id="GO:0031625">
    <property type="term" value="F:ubiquitin protein ligase binding"/>
    <property type="evidence" value="ECO:0007669"/>
    <property type="project" value="InterPro"/>
</dbReference>
<evidence type="ECO:0000313" key="3">
    <source>
        <dbReference type="Proteomes" id="UP000784294"/>
    </source>
</evidence>
<dbReference type="InterPro" id="IPR045093">
    <property type="entry name" value="Cullin"/>
</dbReference>
<dbReference type="GO" id="GO:0031461">
    <property type="term" value="C:cullin-RING ubiquitin ligase complex"/>
    <property type="evidence" value="ECO:0007669"/>
    <property type="project" value="InterPro"/>
</dbReference>
<dbReference type="Gene3D" id="1.10.10.10">
    <property type="entry name" value="Winged helix-like DNA-binding domain superfamily/Winged helix DNA-binding domain"/>
    <property type="match status" value="1"/>
</dbReference>
<dbReference type="Pfam" id="PF10557">
    <property type="entry name" value="Cullin_Nedd8"/>
    <property type="match status" value="1"/>
</dbReference>
<dbReference type="SMART" id="SM00884">
    <property type="entry name" value="Cullin_Nedd8"/>
    <property type="match status" value="1"/>
</dbReference>
<evidence type="ECO:0000259" key="1">
    <source>
        <dbReference type="SMART" id="SM00884"/>
    </source>
</evidence>
<name>A0A3S5BDC5_9PLAT</name>
<reference evidence="2" key="1">
    <citation type="submission" date="2018-11" db="EMBL/GenBank/DDBJ databases">
        <authorList>
            <consortium name="Pathogen Informatics"/>
        </authorList>
    </citation>
    <scope>NUCLEOTIDE SEQUENCE</scope>
</reference>
<evidence type="ECO:0000313" key="2">
    <source>
        <dbReference type="EMBL" id="VEL43636.1"/>
    </source>
</evidence>
<dbReference type="GO" id="GO:0006511">
    <property type="term" value="P:ubiquitin-dependent protein catabolic process"/>
    <property type="evidence" value="ECO:0007669"/>
    <property type="project" value="InterPro"/>
</dbReference>
<dbReference type="PANTHER" id="PTHR11932">
    <property type="entry name" value="CULLIN"/>
    <property type="match status" value="1"/>
</dbReference>
<dbReference type="SUPFAM" id="SSF46785">
    <property type="entry name" value="Winged helix' DNA-binding domain"/>
    <property type="match status" value="1"/>
</dbReference>
<dbReference type="OrthoDB" id="27073at2759"/>
<dbReference type="PROSITE" id="PS01256">
    <property type="entry name" value="CULLIN_1"/>
    <property type="match status" value="1"/>
</dbReference>
<organism evidence="2 3">
    <name type="scientific">Protopolystoma xenopodis</name>
    <dbReference type="NCBI Taxonomy" id="117903"/>
    <lineage>
        <taxon>Eukaryota</taxon>
        <taxon>Metazoa</taxon>
        <taxon>Spiralia</taxon>
        <taxon>Lophotrochozoa</taxon>
        <taxon>Platyhelminthes</taxon>
        <taxon>Monogenea</taxon>
        <taxon>Polyopisthocotylea</taxon>
        <taxon>Polystomatidea</taxon>
        <taxon>Polystomatidae</taxon>
        <taxon>Protopolystoma</taxon>
    </lineage>
</organism>
<dbReference type="Proteomes" id="UP000784294">
    <property type="component" value="Unassembled WGS sequence"/>
</dbReference>
<protein>
    <recommendedName>
        <fullName evidence="1">Cullin neddylation domain-containing protein</fullName>
    </recommendedName>
</protein>
<dbReference type="AlphaFoldDB" id="A0A3S5BDC5"/>
<dbReference type="EMBL" id="CAAALY010283523">
    <property type="protein sequence ID" value="VEL43636.1"/>
    <property type="molecule type" value="Genomic_DNA"/>
</dbReference>
<dbReference type="InterPro" id="IPR036388">
    <property type="entry name" value="WH-like_DNA-bd_sf"/>
</dbReference>
<dbReference type="InterPro" id="IPR036390">
    <property type="entry name" value="WH_DNA-bd_sf"/>
</dbReference>
<dbReference type="InterPro" id="IPR016157">
    <property type="entry name" value="Cullin_CS"/>
</dbReference>
<accession>A0A3S5BDC5</accession>